<gene>
    <name evidence="1" type="ORF">I4F81_000856</name>
</gene>
<organism evidence="1 2">
    <name type="scientific">Pyropia yezoensis</name>
    <name type="common">Susabi-nori</name>
    <name type="synonym">Porphyra yezoensis</name>
    <dbReference type="NCBI Taxonomy" id="2788"/>
    <lineage>
        <taxon>Eukaryota</taxon>
        <taxon>Rhodophyta</taxon>
        <taxon>Bangiophyceae</taxon>
        <taxon>Bangiales</taxon>
        <taxon>Bangiaceae</taxon>
        <taxon>Pyropia</taxon>
    </lineage>
</organism>
<sequence length="198" mass="20548">MPPAPAPPAPNPPPRIHRMSTLPNMPSPAMAIHLLHRAAAEAAFLLPQRGWTVGHLSEFYPPTANLLGINVNRGAAIRVRLRSPTAPSSFLDYDSVLSTLLHEFAHIAVGPHDVRFYTVLGELKAAVEGARIRAAGMASVGVYLPTEGRPAEAAAAAAAKSRAAAAASGGGKAADDGKAARVVAGDAPSAVWRLHKDV</sequence>
<accession>A0ACC3BKG8</accession>
<keyword evidence="2" id="KW-1185">Reference proteome</keyword>
<proteinExistence type="predicted"/>
<evidence type="ECO:0000313" key="2">
    <source>
        <dbReference type="Proteomes" id="UP000798662"/>
    </source>
</evidence>
<dbReference type="Proteomes" id="UP000798662">
    <property type="component" value="Chromosome 1"/>
</dbReference>
<name>A0ACC3BKG8_PYRYE</name>
<dbReference type="EMBL" id="CM020618">
    <property type="protein sequence ID" value="KAK1858245.1"/>
    <property type="molecule type" value="Genomic_DNA"/>
</dbReference>
<protein>
    <submittedName>
        <fullName evidence="1">Uncharacterized protein</fullName>
    </submittedName>
</protein>
<comment type="caution">
    <text evidence="1">The sequence shown here is derived from an EMBL/GenBank/DDBJ whole genome shotgun (WGS) entry which is preliminary data.</text>
</comment>
<reference evidence="1" key="1">
    <citation type="submission" date="2019-11" db="EMBL/GenBank/DDBJ databases">
        <title>Nori genome reveals adaptations in red seaweeds to the harsh intertidal environment.</title>
        <authorList>
            <person name="Wang D."/>
            <person name="Mao Y."/>
        </authorList>
    </citation>
    <scope>NUCLEOTIDE SEQUENCE</scope>
    <source>
        <tissue evidence="1">Gametophyte</tissue>
    </source>
</reference>
<evidence type="ECO:0000313" key="1">
    <source>
        <dbReference type="EMBL" id="KAK1858245.1"/>
    </source>
</evidence>